<feature type="compositionally biased region" description="Basic and acidic residues" evidence="9">
    <location>
        <begin position="194"/>
        <end position="215"/>
    </location>
</feature>
<dbReference type="KEGG" id="rho:RHOM_06540"/>
<evidence type="ECO:0000256" key="8">
    <source>
        <dbReference type="ARBA" id="ARBA00047683"/>
    </source>
</evidence>
<keyword evidence="5" id="KW-0460">Magnesium</keyword>
<comment type="catalytic activity">
    <reaction evidence="8">
        <text>chorismate + L-glutamine = anthranilate + pyruvate + L-glutamate + H(+)</text>
        <dbReference type="Rhea" id="RHEA:21732"/>
        <dbReference type="ChEBI" id="CHEBI:15361"/>
        <dbReference type="ChEBI" id="CHEBI:15378"/>
        <dbReference type="ChEBI" id="CHEBI:16567"/>
        <dbReference type="ChEBI" id="CHEBI:29748"/>
        <dbReference type="ChEBI" id="CHEBI:29985"/>
        <dbReference type="ChEBI" id="CHEBI:58359"/>
        <dbReference type="EC" id="4.1.3.27"/>
    </reaction>
</comment>
<evidence type="ECO:0000256" key="7">
    <source>
        <dbReference type="ARBA" id="ARBA00025634"/>
    </source>
</evidence>
<keyword evidence="4" id="KW-0479">Metal-binding</keyword>
<evidence type="ECO:0000256" key="1">
    <source>
        <dbReference type="ARBA" id="ARBA00001946"/>
    </source>
</evidence>
<evidence type="ECO:0000256" key="2">
    <source>
        <dbReference type="ARBA" id="ARBA00011575"/>
    </source>
</evidence>
<dbReference type="HOGENOM" id="CLU_006493_9_3_9"/>
<keyword evidence="13" id="KW-1185">Reference proteome</keyword>
<evidence type="ECO:0000256" key="4">
    <source>
        <dbReference type="ARBA" id="ARBA00022723"/>
    </source>
</evidence>
<dbReference type="InterPro" id="IPR015890">
    <property type="entry name" value="Chorismate_C"/>
</dbReference>
<evidence type="ECO:0000256" key="5">
    <source>
        <dbReference type="ARBA" id="ARBA00022842"/>
    </source>
</evidence>
<evidence type="ECO:0000313" key="13">
    <source>
        <dbReference type="Proteomes" id="UP000008178"/>
    </source>
</evidence>
<evidence type="ECO:0000313" key="12">
    <source>
        <dbReference type="EMBL" id="AEN96425.1"/>
    </source>
</evidence>
<dbReference type="GO" id="GO:0004049">
    <property type="term" value="F:anthranilate synthase activity"/>
    <property type="evidence" value="ECO:0007669"/>
    <property type="project" value="UniProtKB-EC"/>
</dbReference>
<feature type="domain" description="Anthranilate synthase component I N-terminal" evidence="11">
    <location>
        <begin position="32"/>
        <end position="166"/>
    </location>
</feature>
<evidence type="ECO:0000256" key="3">
    <source>
        <dbReference type="ARBA" id="ARBA00020653"/>
    </source>
</evidence>
<keyword evidence="6" id="KW-0456">Lyase</keyword>
<dbReference type="AlphaFoldDB" id="G2T2P2"/>
<dbReference type="InterPro" id="IPR019999">
    <property type="entry name" value="Anth_synth_I-like"/>
</dbReference>
<dbReference type="InterPro" id="IPR005801">
    <property type="entry name" value="ADC_synthase"/>
</dbReference>
<evidence type="ECO:0000259" key="10">
    <source>
        <dbReference type="Pfam" id="PF00425"/>
    </source>
</evidence>
<gene>
    <name evidence="12" type="ordered locus">RHOM_06540</name>
</gene>
<sequence>MGRIFYELKKERGGFMKRIYKVYKKTVSIVNETPTAMYENLVGSRKGFLLESYDKNYDRYTFLGEPEELISSEGESLVITKKSGERGVRRGNPLALLKEYYDEFEIHKENDELNFSGGLVGNVGYDFIRYSEKLPEKNPDEIGIETIQLMLMKAFIVMDYVAETLTAVVLEEETEEGRKRAGVTAEEMIRRAMHPEQTEGGCDSRCEADTGHGTEEAAQPEGGKRDGVIRKKSDTPETYSAKVEKIRHYIREGHIFQTVLSQRWTVETGRDGFSLYKELRELNPSPYLYYFQFGNFEVIGSSPEMLVKQQGKRVFTCPIAGTRPRGKTVEEDEALRRELLADEKERAEHVMLVDLARNDMGRISEFGTVKVTDFMNVRNYSHVMHIVSMVEGRKKGSYHPFDLLASFLPAGTLSGAPKIRAMEIIEELEEVRRGLYGGATGYVDFSDDMDFCITIRTMIKKGREVYLQAGAGIVADSVPEKEYQECCNKVMALARTLLEEENL</sequence>
<evidence type="ECO:0000256" key="6">
    <source>
        <dbReference type="ARBA" id="ARBA00023239"/>
    </source>
</evidence>
<dbReference type="PANTHER" id="PTHR11236:SF48">
    <property type="entry name" value="ISOCHORISMATE SYNTHASE MENF"/>
    <property type="match status" value="1"/>
</dbReference>
<reference evidence="12 13" key="1">
    <citation type="journal article" date="2015" name="Genome Announc.">
        <title>Complete genome sequence of the human gut symbiont Roseburia hominis.</title>
        <authorList>
            <person name="Travis A.J."/>
            <person name="Kelly D."/>
            <person name="Flint H.J."/>
            <person name="Aminov R.I."/>
        </authorList>
    </citation>
    <scope>NUCLEOTIDE SEQUENCE [LARGE SCALE GENOMIC DNA]</scope>
    <source>
        <strain evidence="13">DSM 16839 / JCM 17582 / NCIMB 14029 / A2-183</strain>
    </source>
</reference>
<dbReference type="EMBL" id="CP003040">
    <property type="protein sequence ID" value="AEN96425.1"/>
    <property type="molecule type" value="Genomic_DNA"/>
</dbReference>
<feature type="domain" description="Chorismate-utilising enzyme C-terminal" evidence="10">
    <location>
        <begin position="237"/>
        <end position="489"/>
    </location>
</feature>
<dbReference type="eggNOG" id="COG0147">
    <property type="taxonomic scope" value="Bacteria"/>
</dbReference>
<evidence type="ECO:0000256" key="9">
    <source>
        <dbReference type="SAM" id="MobiDB-lite"/>
    </source>
</evidence>
<comment type="subunit">
    <text evidence="2">Heterotetramer consisting of two non-identical subunits: a beta subunit (TrpG) and a large alpha subunit (TrpE).</text>
</comment>
<dbReference type="GO" id="GO:0000162">
    <property type="term" value="P:L-tryptophan biosynthetic process"/>
    <property type="evidence" value="ECO:0007669"/>
    <property type="project" value="TreeGrafter"/>
</dbReference>
<protein>
    <recommendedName>
        <fullName evidence="3">Anthranilate synthase component 1</fullName>
    </recommendedName>
</protein>
<dbReference type="BioCyc" id="RHOM585394:G1H02-1315-MONOMER"/>
<accession>G2T2P2</accession>
<dbReference type="Pfam" id="PF00425">
    <property type="entry name" value="Chorismate_bind"/>
    <property type="match status" value="1"/>
</dbReference>
<evidence type="ECO:0000259" key="11">
    <source>
        <dbReference type="Pfam" id="PF04715"/>
    </source>
</evidence>
<dbReference type="SUPFAM" id="SSF56322">
    <property type="entry name" value="ADC synthase"/>
    <property type="match status" value="1"/>
</dbReference>
<dbReference type="Gene3D" id="3.60.120.10">
    <property type="entry name" value="Anthranilate synthase"/>
    <property type="match status" value="1"/>
</dbReference>
<dbReference type="GO" id="GO:0046872">
    <property type="term" value="F:metal ion binding"/>
    <property type="evidence" value="ECO:0007669"/>
    <property type="project" value="UniProtKB-KW"/>
</dbReference>
<organism evidence="12 13">
    <name type="scientific">Roseburia hominis (strain DSM 16839 / JCM 17582 / NCIMB 14029 / A2-183)</name>
    <dbReference type="NCBI Taxonomy" id="585394"/>
    <lineage>
        <taxon>Bacteria</taxon>
        <taxon>Bacillati</taxon>
        <taxon>Bacillota</taxon>
        <taxon>Clostridia</taxon>
        <taxon>Lachnospirales</taxon>
        <taxon>Lachnospiraceae</taxon>
        <taxon>Roseburia</taxon>
    </lineage>
</organism>
<dbReference type="Pfam" id="PF04715">
    <property type="entry name" value="Anth_synt_I_N"/>
    <property type="match status" value="1"/>
</dbReference>
<dbReference type="PANTHER" id="PTHR11236">
    <property type="entry name" value="AMINOBENZOATE/ANTHRANILATE SYNTHASE"/>
    <property type="match status" value="1"/>
</dbReference>
<dbReference type="Proteomes" id="UP000008178">
    <property type="component" value="Chromosome"/>
</dbReference>
<dbReference type="STRING" id="585394.RHOM_06540"/>
<comment type="cofactor">
    <cofactor evidence="1">
        <name>Mg(2+)</name>
        <dbReference type="ChEBI" id="CHEBI:18420"/>
    </cofactor>
</comment>
<feature type="compositionally biased region" description="Basic and acidic residues" evidence="9">
    <location>
        <begin position="222"/>
        <end position="235"/>
    </location>
</feature>
<feature type="region of interest" description="Disordered" evidence="9">
    <location>
        <begin position="194"/>
        <end position="236"/>
    </location>
</feature>
<dbReference type="PRINTS" id="PR00095">
    <property type="entry name" value="ANTSNTHASEI"/>
</dbReference>
<name>G2T2P2_ROSHA</name>
<proteinExistence type="predicted"/>
<comment type="function">
    <text evidence="7">Part of a heterotetrameric complex that catalyzes the two-step biosynthesis of anthranilate, an intermediate in the biosynthesis of L-tryptophan. In the first step, the glutamine-binding beta subunit (TrpG) of anthranilate synthase (AS) provides the glutamine amidotransferase activity which generates ammonia as a substrate that, along with chorismate, is used in the second step, catalyzed by the large alpha subunit of AS (TrpE) to produce anthranilate. In the absence of TrpG, TrpE can synthesize anthranilate directly from chorismate and high concentrations of ammonia.</text>
</comment>
<dbReference type="InterPro" id="IPR006805">
    <property type="entry name" value="Anth_synth_I_N"/>
</dbReference>